<evidence type="ECO:0000313" key="5">
    <source>
        <dbReference type="EMBL" id="MBC8596112.1"/>
    </source>
</evidence>
<keyword evidence="3" id="KW-0326">Glycosidase</keyword>
<gene>
    <name evidence="5" type="ORF">H8706_04420</name>
</gene>
<evidence type="ECO:0000256" key="3">
    <source>
        <dbReference type="ARBA" id="ARBA00023295"/>
    </source>
</evidence>
<dbReference type="Proteomes" id="UP000647416">
    <property type="component" value="Unassembled WGS sequence"/>
</dbReference>
<dbReference type="RefSeq" id="WP_262431663.1">
    <property type="nucleotide sequence ID" value="NZ_JACRTE010000004.1"/>
</dbReference>
<dbReference type="SUPFAM" id="SSF48208">
    <property type="entry name" value="Six-hairpin glycosidases"/>
    <property type="match status" value="1"/>
</dbReference>
<keyword evidence="2" id="KW-0378">Hydrolase</keyword>
<evidence type="ECO:0000256" key="2">
    <source>
        <dbReference type="ARBA" id="ARBA00022801"/>
    </source>
</evidence>
<keyword evidence="6" id="KW-1185">Reference proteome</keyword>
<dbReference type="Pfam" id="PF22422">
    <property type="entry name" value="MGH1-like_GH"/>
    <property type="match status" value="1"/>
</dbReference>
<protein>
    <recommendedName>
        <fullName evidence="4">Mannosylglycerate hydrolase MGH1-like glycoside hydrolase domain-containing protein</fullName>
    </recommendedName>
</protein>
<dbReference type="PANTHER" id="PTHR10412">
    <property type="entry name" value="MANNOSYL-OLIGOSACCHARIDE GLUCOSIDASE"/>
    <property type="match status" value="1"/>
</dbReference>
<dbReference type="GO" id="GO:0006487">
    <property type="term" value="P:protein N-linked glycosylation"/>
    <property type="evidence" value="ECO:0007669"/>
    <property type="project" value="TreeGrafter"/>
</dbReference>
<evidence type="ECO:0000256" key="1">
    <source>
        <dbReference type="ARBA" id="ARBA00010833"/>
    </source>
</evidence>
<organism evidence="5 6">
    <name type="scientific">Qingrenia yutianensis</name>
    <dbReference type="NCBI Taxonomy" id="2763676"/>
    <lineage>
        <taxon>Bacteria</taxon>
        <taxon>Bacillati</taxon>
        <taxon>Bacillota</taxon>
        <taxon>Clostridia</taxon>
        <taxon>Eubacteriales</taxon>
        <taxon>Oscillospiraceae</taxon>
        <taxon>Qingrenia</taxon>
    </lineage>
</organism>
<accession>A0A926IMJ7</accession>
<evidence type="ECO:0000259" key="4">
    <source>
        <dbReference type="Pfam" id="PF22422"/>
    </source>
</evidence>
<dbReference type="AlphaFoldDB" id="A0A926IMJ7"/>
<comment type="similarity">
    <text evidence="1">Belongs to the glycosyl hydrolase 63 family.</text>
</comment>
<dbReference type="InterPro" id="IPR054491">
    <property type="entry name" value="MGH1-like_GH"/>
</dbReference>
<dbReference type="EMBL" id="JACRTE010000004">
    <property type="protein sequence ID" value="MBC8596112.1"/>
    <property type="molecule type" value="Genomic_DNA"/>
</dbReference>
<evidence type="ECO:0000313" key="6">
    <source>
        <dbReference type="Proteomes" id="UP000647416"/>
    </source>
</evidence>
<proteinExistence type="inferred from homology"/>
<reference evidence="5" key="1">
    <citation type="submission" date="2020-08" db="EMBL/GenBank/DDBJ databases">
        <title>Genome public.</title>
        <authorList>
            <person name="Liu C."/>
            <person name="Sun Q."/>
        </authorList>
    </citation>
    <scope>NUCLEOTIDE SEQUENCE</scope>
    <source>
        <strain evidence="5">NSJ-50</strain>
    </source>
</reference>
<dbReference type="InterPro" id="IPR004888">
    <property type="entry name" value="Glycoside_hydrolase_63"/>
</dbReference>
<dbReference type="InterPro" id="IPR008928">
    <property type="entry name" value="6-hairpin_glycosidase_sf"/>
</dbReference>
<dbReference type="GO" id="GO:0004573">
    <property type="term" value="F:Glc3Man9GlcNAc2 oligosaccharide glucosidase activity"/>
    <property type="evidence" value="ECO:0007669"/>
    <property type="project" value="InterPro"/>
</dbReference>
<dbReference type="PANTHER" id="PTHR10412:SF11">
    <property type="entry name" value="MANNOSYL-OLIGOSACCHARIDE GLUCOSIDASE"/>
    <property type="match status" value="1"/>
</dbReference>
<comment type="caution">
    <text evidence="5">The sequence shown here is derived from an EMBL/GenBank/DDBJ whole genome shotgun (WGS) entry which is preliminary data.</text>
</comment>
<dbReference type="Gene3D" id="1.50.10.10">
    <property type="match status" value="1"/>
</dbReference>
<dbReference type="InterPro" id="IPR012341">
    <property type="entry name" value="6hp_glycosidase-like_sf"/>
</dbReference>
<dbReference type="GO" id="GO:0009311">
    <property type="term" value="P:oligosaccharide metabolic process"/>
    <property type="evidence" value="ECO:0007669"/>
    <property type="project" value="InterPro"/>
</dbReference>
<name>A0A926IMJ7_9FIRM</name>
<sequence>MALPNVWGGGASFAFSALDGNNIYNEAISANLLSDRLGLGFNTALKAYLYIAFENVSDIIFEVVSSDLIKASIVANDGSISSAEFIFVRQNAVLVRRLKAYKLKCVFDGDVEYIRKGNTEIYTGENGTFALYSEENEAYRVSAFACGKNAPADAEEAFTTEVNREISGKLDFFAKLPIVEDMPKNISAIFGKSMSVLKSLAYSADGSFNGMWCTPSRLNGEKMSPFCTAMCAYSMRCISPDLAKQCLMSALDLQDENGFIPSSATPDFKGENIEPPILAYQTLQLFKSQGDISILSESFEKLKKYLNYIIETRACEDKMLFEWKIRISETENRCEESRMDSSPRFDGISKIYAIDFSCCMANEAKALSEIAEILGKAGEHLYWSVIYDRIKDAANRYLYDEDDGFYYDRCAATDKLIKVKTPASLLPLFAGFCDKKRADSIITKHLFNTDEFFTPFPVPSLAKNEEKFDGSIHRGAAHPYFAYFTALALLDYGYKKEAQKVMADVVSNIARQYENSGVLYEFYDSRSVVSPSKIKCSGEAPFAYIPEIKRVNIRDYGVTAAVFAEIIMMLCRM</sequence>
<feature type="domain" description="Mannosylglycerate hydrolase MGH1-like glycoside hydrolase" evidence="4">
    <location>
        <begin position="230"/>
        <end position="524"/>
    </location>
</feature>